<dbReference type="AlphaFoldDB" id="A0A286CX73"/>
<gene>
    <name evidence="2" type="ORF">SAMN06296416_101407</name>
</gene>
<dbReference type="PANTHER" id="PTHR31435">
    <property type="entry name" value="PROTEIN NATD1"/>
    <property type="match status" value="1"/>
</dbReference>
<reference evidence="2 3" key="1">
    <citation type="submission" date="2017-09" db="EMBL/GenBank/DDBJ databases">
        <authorList>
            <person name="Ehlers B."/>
            <person name="Leendertz F.H."/>
        </authorList>
    </citation>
    <scope>NUCLEOTIDE SEQUENCE [LARGE SCALE GENOMIC DNA]</scope>
    <source>
        <strain evidence="2 3">CGMCC 1.10978</strain>
    </source>
</reference>
<dbReference type="InterPro" id="IPR016181">
    <property type="entry name" value="Acyl_CoA_acyltransferase"/>
</dbReference>
<name>A0A286CX73_9GAMM</name>
<feature type="domain" description="N-acetyltransferase" evidence="1">
    <location>
        <begin position="6"/>
        <end position="91"/>
    </location>
</feature>
<dbReference type="InterPro" id="IPR031165">
    <property type="entry name" value="GNAT_YJDJ"/>
</dbReference>
<keyword evidence="3" id="KW-1185">Reference proteome</keyword>
<dbReference type="InterPro" id="IPR045057">
    <property type="entry name" value="Gcn5-rel_NAT"/>
</dbReference>
<evidence type="ECO:0000313" key="3">
    <source>
        <dbReference type="Proteomes" id="UP000219374"/>
    </source>
</evidence>
<evidence type="ECO:0000313" key="2">
    <source>
        <dbReference type="EMBL" id="SOD51016.1"/>
    </source>
</evidence>
<dbReference type="Pfam" id="PF14542">
    <property type="entry name" value="Acetyltransf_CG"/>
    <property type="match status" value="1"/>
</dbReference>
<dbReference type="SUPFAM" id="SSF55729">
    <property type="entry name" value="Acyl-CoA N-acyltransferases (Nat)"/>
    <property type="match status" value="1"/>
</dbReference>
<evidence type="ECO:0000259" key="1">
    <source>
        <dbReference type="PROSITE" id="PS51729"/>
    </source>
</evidence>
<dbReference type="PANTHER" id="PTHR31435:SF9">
    <property type="entry name" value="PROTEIN NATD1"/>
    <property type="match status" value="1"/>
</dbReference>
<dbReference type="PROSITE" id="PS51729">
    <property type="entry name" value="GNAT_YJDJ"/>
    <property type="match status" value="1"/>
</dbReference>
<sequence length="93" mass="10036">MSLPIQHQPDAHRFVVLVEGHQAELVYALQQARLVIEHTGVPSAIGGRGIAGELVKAALDYARSAGLKVVPACSYAAAYMQRHPQYQDLLAMA</sequence>
<dbReference type="Gene3D" id="3.40.630.30">
    <property type="match status" value="1"/>
</dbReference>
<dbReference type="RefSeq" id="WP_097120198.1">
    <property type="nucleotide sequence ID" value="NZ_OCND01000001.1"/>
</dbReference>
<dbReference type="EMBL" id="OCND01000001">
    <property type="protein sequence ID" value="SOD51016.1"/>
    <property type="molecule type" value="Genomic_DNA"/>
</dbReference>
<organism evidence="2 3">
    <name type="scientific">Pseudoxanthomonas wuyuanensis</name>
    <dbReference type="NCBI Taxonomy" id="1073196"/>
    <lineage>
        <taxon>Bacteria</taxon>
        <taxon>Pseudomonadati</taxon>
        <taxon>Pseudomonadota</taxon>
        <taxon>Gammaproteobacteria</taxon>
        <taxon>Lysobacterales</taxon>
        <taxon>Lysobacteraceae</taxon>
        <taxon>Pseudoxanthomonas</taxon>
    </lineage>
</organism>
<dbReference type="OrthoDB" id="9813275at2"/>
<proteinExistence type="predicted"/>
<accession>A0A286CX73</accession>
<protein>
    <recommendedName>
        <fullName evidence="1">N-acetyltransferase domain-containing protein</fullName>
    </recommendedName>
</protein>
<dbReference type="Proteomes" id="UP000219374">
    <property type="component" value="Unassembled WGS sequence"/>
</dbReference>